<keyword evidence="1" id="KW-1133">Transmembrane helix</keyword>
<keyword evidence="1" id="KW-0472">Membrane</keyword>
<reference evidence="2 3" key="1">
    <citation type="submission" date="2016-02" db="EMBL/GenBank/DDBJ databases">
        <authorList>
            <consortium name="Pathogen Informatics"/>
        </authorList>
    </citation>
    <scope>NUCLEOTIDE SEQUENCE [LARGE SCALE GENOMIC DNA]</scope>
    <source>
        <strain evidence="2 3">LSS44</strain>
    </source>
</reference>
<dbReference type="AlphaFoldDB" id="A0A0Z8WAB6"/>
<evidence type="ECO:0000313" key="2">
    <source>
        <dbReference type="EMBL" id="CYU92761.1"/>
    </source>
</evidence>
<accession>A0A0Z8WAB6</accession>
<evidence type="ECO:0000256" key="1">
    <source>
        <dbReference type="SAM" id="Phobius"/>
    </source>
</evidence>
<protein>
    <submittedName>
        <fullName evidence="2">Uncharacterized protein</fullName>
    </submittedName>
</protein>
<feature type="transmembrane region" description="Helical" evidence="1">
    <location>
        <begin position="61"/>
        <end position="82"/>
    </location>
</feature>
<dbReference type="Proteomes" id="UP000072083">
    <property type="component" value="Unassembled WGS sequence"/>
</dbReference>
<name>A0A0Z8WAB6_STRSU</name>
<organism evidence="2 3">
    <name type="scientific">Streptococcus suis</name>
    <dbReference type="NCBI Taxonomy" id="1307"/>
    <lineage>
        <taxon>Bacteria</taxon>
        <taxon>Bacillati</taxon>
        <taxon>Bacillota</taxon>
        <taxon>Bacilli</taxon>
        <taxon>Lactobacillales</taxon>
        <taxon>Streptococcaceae</taxon>
        <taxon>Streptococcus</taxon>
    </lineage>
</organism>
<evidence type="ECO:0000313" key="3">
    <source>
        <dbReference type="Proteomes" id="UP000072083"/>
    </source>
</evidence>
<dbReference type="EMBL" id="FIGZ01000010">
    <property type="protein sequence ID" value="CYU92761.1"/>
    <property type="molecule type" value="Genomic_DNA"/>
</dbReference>
<sequence>MIQYYYNPSRQDIPDVIKLYTYSILIFLIASIVMFLLAYPKNESGKKTLLGTKPIFLLQKFLETVYWPVAIGILLLLLSEFVSQP</sequence>
<feature type="transmembrane region" description="Helical" evidence="1">
    <location>
        <begin position="20"/>
        <end position="40"/>
    </location>
</feature>
<keyword evidence="1" id="KW-0812">Transmembrane</keyword>
<gene>
    <name evidence="2" type="ORF">ERS132406_01101</name>
</gene>
<proteinExistence type="predicted"/>